<dbReference type="GO" id="GO:0003723">
    <property type="term" value="F:RNA binding"/>
    <property type="evidence" value="ECO:0007669"/>
    <property type="project" value="InterPro"/>
</dbReference>
<organism evidence="8">
    <name type="scientific">Theileria annulata</name>
    <dbReference type="NCBI Taxonomy" id="5874"/>
    <lineage>
        <taxon>Eukaryota</taxon>
        <taxon>Sar</taxon>
        <taxon>Alveolata</taxon>
        <taxon>Apicomplexa</taxon>
        <taxon>Aconoidasida</taxon>
        <taxon>Piroplasmida</taxon>
        <taxon>Theileriidae</taxon>
        <taxon>Theileria</taxon>
    </lineage>
</organism>
<dbReference type="InterPro" id="IPR014001">
    <property type="entry name" value="Helicase_ATP-bd"/>
</dbReference>
<dbReference type="InterPro" id="IPR016438">
    <property type="entry name" value="SKI2-like"/>
</dbReference>
<proteinExistence type="predicted"/>
<feature type="domain" description="Helicase C-terminal" evidence="6">
    <location>
        <begin position="410"/>
        <end position="616"/>
    </location>
</feature>
<keyword evidence="3 8" id="KW-0347">Helicase</keyword>
<evidence type="ECO:0000256" key="4">
    <source>
        <dbReference type="ARBA" id="ARBA00022840"/>
    </source>
</evidence>
<dbReference type="InterPro" id="IPR011545">
    <property type="entry name" value="DEAD/DEAH_box_helicase_dom"/>
</dbReference>
<evidence type="ECO:0000256" key="1">
    <source>
        <dbReference type="ARBA" id="ARBA00022741"/>
    </source>
</evidence>
<keyword evidence="4" id="KW-0067">ATP-binding</keyword>
<dbReference type="EMBL" id="UIVT01000004">
    <property type="protein sequence ID" value="SVP94304.1"/>
    <property type="molecule type" value="Genomic_DNA"/>
</dbReference>
<dbReference type="PANTHER" id="PTHR12131:SF1">
    <property type="entry name" value="ATP-DEPENDENT RNA HELICASE SUPV3L1, MITOCHONDRIAL-RELATED"/>
    <property type="match status" value="1"/>
</dbReference>
<dbReference type="AlphaFoldDB" id="A0A3B0MY31"/>
<dbReference type="GO" id="GO:0005524">
    <property type="term" value="F:ATP binding"/>
    <property type="evidence" value="ECO:0007669"/>
    <property type="project" value="UniProtKB-KW"/>
</dbReference>
<dbReference type="PROSITE" id="PS51194">
    <property type="entry name" value="HELICASE_CTER"/>
    <property type="match status" value="1"/>
</dbReference>
<dbReference type="SMART" id="SM00487">
    <property type="entry name" value="DEXDc"/>
    <property type="match status" value="1"/>
</dbReference>
<reference evidence="8" key="1">
    <citation type="submission" date="2018-07" db="EMBL/GenBank/DDBJ databases">
        <authorList>
            <person name="Quirk P.G."/>
            <person name="Krulwich T.A."/>
        </authorList>
    </citation>
    <scope>NUCLEOTIDE SEQUENCE</scope>
    <source>
        <strain evidence="8">Anand</strain>
    </source>
</reference>
<dbReference type="EMBL" id="UIVS01000004">
    <property type="protein sequence ID" value="SVP95137.1"/>
    <property type="molecule type" value="Genomic_DNA"/>
</dbReference>
<dbReference type="PROSITE" id="PS51192">
    <property type="entry name" value="HELICASE_ATP_BIND_1"/>
    <property type="match status" value="1"/>
</dbReference>
<dbReference type="Pfam" id="PF00270">
    <property type="entry name" value="DEAD"/>
    <property type="match status" value="1"/>
</dbReference>
<keyword evidence="2" id="KW-0378">Hydrolase</keyword>
<evidence type="ECO:0000256" key="3">
    <source>
        <dbReference type="ARBA" id="ARBA00022806"/>
    </source>
</evidence>
<dbReference type="GO" id="GO:0055087">
    <property type="term" value="C:Ski complex"/>
    <property type="evidence" value="ECO:0007669"/>
    <property type="project" value="TreeGrafter"/>
</dbReference>
<dbReference type="SMART" id="SM01142">
    <property type="entry name" value="DSHCT"/>
    <property type="match status" value="1"/>
</dbReference>
<dbReference type="InterPro" id="IPR027417">
    <property type="entry name" value="P-loop_NTPase"/>
</dbReference>
<dbReference type="Pfam" id="PF08148">
    <property type="entry name" value="DSHCT"/>
    <property type="match status" value="1"/>
</dbReference>
<dbReference type="CDD" id="cd18795">
    <property type="entry name" value="SF2_C_Ski2"/>
    <property type="match status" value="1"/>
</dbReference>
<gene>
    <name evidence="7" type="ORF">TAT_000330600</name>
    <name evidence="8" type="ORF">TAV_000330400</name>
</gene>
<evidence type="ECO:0000259" key="6">
    <source>
        <dbReference type="PROSITE" id="PS51194"/>
    </source>
</evidence>
<dbReference type="FunFam" id="3.40.50.300:FF:000190">
    <property type="entry name" value="ATP-dependent RNA helicase"/>
    <property type="match status" value="1"/>
</dbReference>
<dbReference type="GO" id="GO:0016787">
    <property type="term" value="F:hydrolase activity"/>
    <property type="evidence" value="ECO:0007669"/>
    <property type="project" value="UniProtKB-KW"/>
</dbReference>
<dbReference type="Gene3D" id="1.10.3380.30">
    <property type="match status" value="1"/>
</dbReference>
<sequence>MTNYYENPFEFWTSDEEDTGEEGNFLIKERFKPQSESKAEVKWSQNEDSNNLETTLDFLSWIPLISEPTNEHSIFRVFDKEFENIKQLNYEYIEKELYNSIFNDNIKENDENLESSTYTPLGVVENKSIILEQESAIVEPPQFKLIVPKPDENKRYIRKKWAIVDDKEAPELSDLIVKYPFELDDFQKKSIYHLINGKHVFVSAHTSAGKTVVAEYSIALAISRGQKAIYTSPIKALSNQKYREFKVKFGNENVGIITGDVLCNPGASCLIVTTEILRNLLYRGDAVIGQISVVIFDEIHYINDLSRGVVWEEVIILLPRNIQLVMLSATVPNYLEFAEWIGNVMQKEVLIIMTNHRPVPLKHYLYIYDRFFLIHGAKGFNKEAYHIMYKYTSTLKINDKKSTFKGQVQKLQRLLKQLESEDKMPVVLFCFSRQKCEQYAKDMPNLNLVYNKVQASKIHLFLKESLDGLSESDRNLPQLRKMVNLLTRGIGVHHSGLLPIIKEMVEILFSRGLIKVLFATETFAMGVNMPARSVVFTSIYKHDGINYRYLTSSEYTQMAGRAGRRGLDTFGNVYIFCCDEPPDVQDLTNMMIERSTRLESRFRITYNMLLQIQSRDHMNITEMMLKSFREREKMMKIPLLKKQINKKKHELMSLPPISCIYGEPTIENYYKTLNYSMNVSHELHQHLWNHKESRVIFKFGRLLMLHSTKISRTLSYSFITEIVDEKNHTFKVATIITESVSDLDEANIKTVEFNGELRHYYNHEVNLSSVSFIFDHVFLDIDLDRNVIELCKLIEKNDFKLMSFSKKFKQISLQFYEILLKQRDLYQLFKGNPCTDCLLREQHFKTQDKIHNYELEIEDINKQLKDESLYFYEDMSNKLEVLKQLDFLDENNRPTLKGRIATFITTSDEITLTEVLTQGILGELTPPECAAILSAFIYNDKVPEKEVPSPTLPLQQAKNQVVSIHKKIDVVQRALGVRVSHEDFNSLCNFSLSYVIYQWASGTPFQEIMELTDLQEGHIVRVILRLDELCRKLLQTANIFGHQKLAEKIDLVCNAIRRDIVFKQSLYLS</sequence>
<dbReference type="GO" id="GO:0070478">
    <property type="term" value="P:nuclear-transcribed mRNA catabolic process, 3'-5' exonucleolytic nonsense-mediated decay"/>
    <property type="evidence" value="ECO:0007669"/>
    <property type="project" value="TreeGrafter"/>
</dbReference>
<protein>
    <submittedName>
        <fullName evidence="8">DEAD-family helicase, putative</fullName>
    </submittedName>
</protein>
<name>A0A3B0MY31_THEAN</name>
<evidence type="ECO:0000313" key="7">
    <source>
        <dbReference type="EMBL" id="SVP94304.1"/>
    </source>
</evidence>
<dbReference type="SUPFAM" id="SSF52540">
    <property type="entry name" value="P-loop containing nucleoside triphosphate hydrolases"/>
    <property type="match status" value="1"/>
</dbReference>
<dbReference type="GO" id="GO:0003724">
    <property type="term" value="F:RNA helicase activity"/>
    <property type="evidence" value="ECO:0007669"/>
    <property type="project" value="InterPro"/>
</dbReference>
<accession>A0A3B0MY31</accession>
<dbReference type="PIRSF" id="PIRSF005198">
    <property type="entry name" value="Antiviral_helicase_SKI2"/>
    <property type="match status" value="1"/>
</dbReference>
<dbReference type="PANTHER" id="PTHR12131">
    <property type="entry name" value="ATP-DEPENDENT RNA AND DNA HELICASE"/>
    <property type="match status" value="1"/>
</dbReference>
<dbReference type="InterPro" id="IPR001650">
    <property type="entry name" value="Helicase_C-like"/>
</dbReference>
<evidence type="ECO:0000256" key="2">
    <source>
        <dbReference type="ARBA" id="ARBA00022801"/>
    </source>
</evidence>
<dbReference type="Pfam" id="PF00271">
    <property type="entry name" value="Helicase_C"/>
    <property type="match status" value="1"/>
</dbReference>
<evidence type="ECO:0000313" key="8">
    <source>
        <dbReference type="EMBL" id="SVP95137.1"/>
    </source>
</evidence>
<dbReference type="VEuPathDB" id="PiroplasmaDB:TA08050"/>
<feature type="domain" description="Helicase ATP-binding" evidence="5">
    <location>
        <begin position="191"/>
        <end position="349"/>
    </location>
</feature>
<dbReference type="InterPro" id="IPR050699">
    <property type="entry name" value="RNA-DNA_Helicase"/>
</dbReference>
<dbReference type="SMART" id="SM00490">
    <property type="entry name" value="HELICc"/>
    <property type="match status" value="1"/>
</dbReference>
<dbReference type="Gene3D" id="3.40.50.300">
    <property type="entry name" value="P-loop containing nucleotide triphosphate hydrolases"/>
    <property type="match status" value="2"/>
</dbReference>
<dbReference type="InterPro" id="IPR012961">
    <property type="entry name" value="Ski2/MTR4_C"/>
</dbReference>
<keyword evidence="1" id="KW-0547">Nucleotide-binding</keyword>
<evidence type="ECO:0000259" key="5">
    <source>
        <dbReference type="PROSITE" id="PS51192"/>
    </source>
</evidence>